<feature type="disulfide bond" evidence="5">
    <location>
        <begin position="125"/>
        <end position="152"/>
    </location>
</feature>
<evidence type="ECO:0000313" key="10">
    <source>
        <dbReference type="Proteomes" id="UP001519460"/>
    </source>
</evidence>
<feature type="domain" description="Sushi" evidence="8">
    <location>
        <begin position="93"/>
        <end position="154"/>
    </location>
</feature>
<organism evidence="9 10">
    <name type="scientific">Batillaria attramentaria</name>
    <dbReference type="NCBI Taxonomy" id="370345"/>
    <lineage>
        <taxon>Eukaryota</taxon>
        <taxon>Metazoa</taxon>
        <taxon>Spiralia</taxon>
        <taxon>Lophotrochozoa</taxon>
        <taxon>Mollusca</taxon>
        <taxon>Gastropoda</taxon>
        <taxon>Caenogastropoda</taxon>
        <taxon>Sorbeoconcha</taxon>
        <taxon>Cerithioidea</taxon>
        <taxon>Batillariidae</taxon>
        <taxon>Batillaria</taxon>
    </lineage>
</organism>
<comment type="caution">
    <text evidence="9">The sequence shown here is derived from an EMBL/GenBank/DDBJ whole genome shotgun (WGS) entry which is preliminary data.</text>
</comment>
<dbReference type="PANTHER" id="PTHR19325">
    <property type="entry name" value="COMPLEMENT COMPONENT-RELATED SUSHI DOMAIN-CONTAINING"/>
    <property type="match status" value="1"/>
</dbReference>
<evidence type="ECO:0000256" key="6">
    <source>
        <dbReference type="SAM" id="MobiDB-lite"/>
    </source>
</evidence>
<dbReference type="Gene3D" id="2.10.70.10">
    <property type="entry name" value="Complement Module, domain 1"/>
    <property type="match status" value="3"/>
</dbReference>
<dbReference type="InterPro" id="IPR035976">
    <property type="entry name" value="Sushi/SCR/CCP_sf"/>
</dbReference>
<dbReference type="SMART" id="SM00032">
    <property type="entry name" value="CCP"/>
    <property type="match status" value="3"/>
</dbReference>
<evidence type="ECO:0000256" key="2">
    <source>
        <dbReference type="ARBA" id="ARBA00022737"/>
    </source>
</evidence>
<evidence type="ECO:0000256" key="1">
    <source>
        <dbReference type="ARBA" id="ARBA00022659"/>
    </source>
</evidence>
<dbReference type="InterPro" id="IPR000436">
    <property type="entry name" value="Sushi_SCR_CCP_dom"/>
</dbReference>
<dbReference type="AlphaFoldDB" id="A0ABD0K709"/>
<dbReference type="CDD" id="cd00033">
    <property type="entry name" value="CCP"/>
    <property type="match status" value="3"/>
</dbReference>
<keyword evidence="3 5" id="KW-1015">Disulfide bond</keyword>
<keyword evidence="2" id="KW-0677">Repeat</keyword>
<keyword evidence="10" id="KW-1185">Reference proteome</keyword>
<keyword evidence="7" id="KW-0732">Signal</keyword>
<dbReference type="Proteomes" id="UP001519460">
    <property type="component" value="Unassembled WGS sequence"/>
</dbReference>
<protein>
    <recommendedName>
        <fullName evidence="8">Sushi domain-containing protein</fullName>
    </recommendedName>
</protein>
<reference evidence="9 10" key="1">
    <citation type="journal article" date="2023" name="Sci. Data">
        <title>Genome assembly of the Korean intertidal mud-creeper Batillaria attramentaria.</title>
        <authorList>
            <person name="Patra A.K."/>
            <person name="Ho P.T."/>
            <person name="Jun S."/>
            <person name="Lee S.J."/>
            <person name="Kim Y."/>
            <person name="Won Y.J."/>
        </authorList>
    </citation>
    <scope>NUCLEOTIDE SEQUENCE [LARGE SCALE GENOMIC DNA]</scope>
    <source>
        <strain evidence="9">Wonlab-2016</strain>
    </source>
</reference>
<dbReference type="Gene3D" id="2.170.300.10">
    <property type="entry name" value="Tie2 ligand-binding domain superfamily"/>
    <property type="match status" value="1"/>
</dbReference>
<keyword evidence="1 5" id="KW-0768">Sushi</keyword>
<feature type="domain" description="Sushi" evidence="8">
    <location>
        <begin position="155"/>
        <end position="211"/>
    </location>
</feature>
<evidence type="ECO:0000256" key="5">
    <source>
        <dbReference type="PROSITE-ProRule" id="PRU00302"/>
    </source>
</evidence>
<accession>A0ABD0K709</accession>
<evidence type="ECO:0000256" key="7">
    <source>
        <dbReference type="SAM" id="SignalP"/>
    </source>
</evidence>
<feature type="chain" id="PRO_5044788513" description="Sushi domain-containing protein" evidence="7">
    <location>
        <begin position="26"/>
        <end position="683"/>
    </location>
</feature>
<feature type="domain" description="Sushi" evidence="8">
    <location>
        <begin position="212"/>
        <end position="269"/>
    </location>
</feature>
<keyword evidence="4" id="KW-0325">Glycoprotein</keyword>
<dbReference type="PANTHER" id="PTHR19325:SF560">
    <property type="entry name" value="SUSHI, VON WILLEBRAND FACTOR TYPE A, EGF AND PENTRAXIN DOMAIN-CONTAINING PROTEIN 1"/>
    <property type="match status" value="1"/>
</dbReference>
<feature type="region of interest" description="Disordered" evidence="6">
    <location>
        <begin position="598"/>
        <end position="640"/>
    </location>
</feature>
<evidence type="ECO:0000313" key="9">
    <source>
        <dbReference type="EMBL" id="KAK7482612.1"/>
    </source>
</evidence>
<comment type="caution">
    <text evidence="5">Lacks conserved residue(s) required for the propagation of feature annotation.</text>
</comment>
<dbReference type="EMBL" id="JACVVK020000241">
    <property type="protein sequence ID" value="KAK7482612.1"/>
    <property type="molecule type" value="Genomic_DNA"/>
</dbReference>
<dbReference type="Pfam" id="PF00084">
    <property type="entry name" value="Sushi"/>
    <property type="match status" value="3"/>
</dbReference>
<dbReference type="SUPFAM" id="SSF57535">
    <property type="entry name" value="Complement control module/SCR domain"/>
    <property type="match status" value="3"/>
</dbReference>
<name>A0ABD0K709_9CAEN</name>
<sequence length="683" mass="75107">MEAGGLCQSLVSFTVLVFFTSTVRGQGCPNDIQVTASRGRACAVVTWTTPANANDNNPPQYWKGDCWPGGTWSPSYQRNGVTTCGWKVHVHVIRCYLPTTFSNGRRTCNGGEEDNVWGSVCTHSCNTGYTLRGTARTECSNSGQWTAPLPRCEVNRCPLPSIPNSQRSCTQSNQYRSVCTYTCDVGHELQGSSSATCRADKSWNTQPSCPKIRCPPEPAIANSRRNCTDVNRYRSVCSYTCSIGYQLQGNADVQCRADKTWSSQPTCPVDTPPELSICHMSVTDASGDMYNPSYPGNDTECGTQKETWIQADPVKIHFRIQADWNLTVGSLVDYVSQSQVGIVGIMVSMVRVNVSGDEVFVQNETLNGTPFCQHNVSSRNPLTNGTSFVCQGTFTLPELNLTGGESLCVDLEANSGGYYSLQDASLAPRGQHLYTNRATLKKRVCFIRDCFDGWYTRRCDKECLNCDVTGSCVRDTGVCDFGCKPGWLVGNSTSFCNTTCPEYTFGKDCKLQCGNCGNSTSCRHDNGTCEKGCANDYGGKLCERTEQTPSDTPRSVSDVSCNPESEDIFDFPQSDVGLTPEPEDIFDFPQHSLFVYSPSRNPAPTRPPAAKVKKATTKPTVPRSQSKTKPTPSKGHNHVDNPPLCDFKFRHSSCNRPCCATAVCQTYQCPIHVNHFYNTWFDD</sequence>
<dbReference type="InterPro" id="IPR050350">
    <property type="entry name" value="Compl-Cell_Adhes-Reg"/>
</dbReference>
<proteinExistence type="predicted"/>
<feature type="signal peptide" evidence="7">
    <location>
        <begin position="1"/>
        <end position="25"/>
    </location>
</feature>
<dbReference type="PROSITE" id="PS50923">
    <property type="entry name" value="SUSHI"/>
    <property type="match status" value="3"/>
</dbReference>
<evidence type="ECO:0000256" key="3">
    <source>
        <dbReference type="ARBA" id="ARBA00023157"/>
    </source>
</evidence>
<evidence type="ECO:0000259" key="8">
    <source>
        <dbReference type="PROSITE" id="PS50923"/>
    </source>
</evidence>
<gene>
    <name evidence="9" type="ORF">BaRGS_00026111</name>
</gene>
<evidence type="ECO:0000256" key="4">
    <source>
        <dbReference type="ARBA" id="ARBA00023180"/>
    </source>
</evidence>